<feature type="transmembrane region" description="Helical" evidence="1">
    <location>
        <begin position="6"/>
        <end position="25"/>
    </location>
</feature>
<keyword evidence="1" id="KW-0472">Membrane</keyword>
<name>A0A8S5V0E5_9CAUD</name>
<protein>
    <submittedName>
        <fullName evidence="2">Uncharacterized protein</fullName>
    </submittedName>
</protein>
<dbReference type="EMBL" id="BK016176">
    <property type="protein sequence ID" value="DAG00091.1"/>
    <property type="molecule type" value="Genomic_DNA"/>
</dbReference>
<reference evidence="2" key="1">
    <citation type="journal article" date="2021" name="Proc. Natl. Acad. Sci. U.S.A.">
        <title>A Catalog of Tens of Thousands of Viruses from Human Metagenomes Reveals Hidden Associations with Chronic Diseases.</title>
        <authorList>
            <person name="Tisza M.J."/>
            <person name="Buck C.B."/>
        </authorList>
    </citation>
    <scope>NUCLEOTIDE SEQUENCE</scope>
    <source>
        <strain evidence="2">CtBeL15</strain>
    </source>
</reference>
<proteinExistence type="predicted"/>
<evidence type="ECO:0000313" key="2">
    <source>
        <dbReference type="EMBL" id="DAG00091.1"/>
    </source>
</evidence>
<accession>A0A8S5V0E5</accession>
<sequence>MGTVLGVLVGFVLIGGFTAFINLVYKDNGQGRQGYCGYQPNKPLEGSPPNKGNCIQKLPDDKTRHKAALMIQTGDFRKPERVIGLVYGEDAAMWHAHIFKTCCGAEYFTDTGELAGVVILPKEDER</sequence>
<keyword evidence="1" id="KW-0812">Transmembrane</keyword>
<evidence type="ECO:0000256" key="1">
    <source>
        <dbReference type="SAM" id="Phobius"/>
    </source>
</evidence>
<keyword evidence="1" id="KW-1133">Transmembrane helix</keyword>
<organism evidence="2">
    <name type="scientific">Siphoviridae sp. ctBeL15</name>
    <dbReference type="NCBI Taxonomy" id="2825374"/>
    <lineage>
        <taxon>Viruses</taxon>
        <taxon>Duplodnaviria</taxon>
        <taxon>Heunggongvirae</taxon>
        <taxon>Uroviricota</taxon>
        <taxon>Caudoviricetes</taxon>
    </lineage>
</organism>